<accession>A0ABN6X8F0</accession>
<dbReference type="RefSeq" id="WP_350227623.1">
    <property type="nucleotide sequence ID" value="NZ_AP027729.1"/>
</dbReference>
<keyword evidence="2" id="KW-0472">Membrane</keyword>
<keyword evidence="2" id="KW-1133">Transmembrane helix</keyword>
<proteinExistence type="predicted"/>
<protein>
    <submittedName>
        <fullName evidence="3">Uncharacterized protein</fullName>
    </submittedName>
</protein>
<evidence type="ECO:0000313" key="3">
    <source>
        <dbReference type="EMBL" id="BDZ41065.1"/>
    </source>
</evidence>
<reference evidence="4" key="1">
    <citation type="journal article" date="2019" name="Int. J. Syst. Evol. Microbiol.">
        <title>The Global Catalogue of Microorganisms (GCM) 10K type strain sequencing project: providing services to taxonomists for standard genome sequencing and annotation.</title>
        <authorList>
            <consortium name="The Broad Institute Genomics Platform"/>
            <consortium name="The Broad Institute Genome Sequencing Center for Infectious Disease"/>
            <person name="Wu L."/>
            <person name="Ma J."/>
        </authorList>
    </citation>
    <scope>NUCLEOTIDE SEQUENCE [LARGE SCALE GENOMIC DNA]</scope>
    <source>
        <strain evidence="4">NBRC 108565</strain>
    </source>
</reference>
<dbReference type="EMBL" id="AP027729">
    <property type="protein sequence ID" value="BDZ41065.1"/>
    <property type="molecule type" value="Genomic_DNA"/>
</dbReference>
<feature type="transmembrane region" description="Helical" evidence="2">
    <location>
        <begin position="40"/>
        <end position="62"/>
    </location>
</feature>
<name>A0ABN6X8F0_9CELL</name>
<organism evidence="3 4">
    <name type="scientific">Paraoerskovia sediminicola</name>
    <dbReference type="NCBI Taxonomy" id="1138587"/>
    <lineage>
        <taxon>Bacteria</taxon>
        <taxon>Bacillati</taxon>
        <taxon>Actinomycetota</taxon>
        <taxon>Actinomycetes</taxon>
        <taxon>Micrococcales</taxon>
        <taxon>Cellulomonadaceae</taxon>
        <taxon>Paraoerskovia</taxon>
    </lineage>
</organism>
<evidence type="ECO:0000256" key="1">
    <source>
        <dbReference type="SAM" id="MobiDB-lite"/>
    </source>
</evidence>
<keyword evidence="4" id="KW-1185">Reference proteome</keyword>
<feature type="region of interest" description="Disordered" evidence="1">
    <location>
        <begin position="1"/>
        <end position="26"/>
    </location>
</feature>
<keyword evidence="2" id="KW-0812">Transmembrane</keyword>
<dbReference type="Proteomes" id="UP001321475">
    <property type="component" value="Chromosome"/>
</dbReference>
<evidence type="ECO:0000256" key="2">
    <source>
        <dbReference type="SAM" id="Phobius"/>
    </source>
</evidence>
<gene>
    <name evidence="3" type="ORF">GCM10025865_03640</name>
</gene>
<sequence>MSPTPTEERSTVRAPRAPRPARRSVDPARRLDLRRLRGPVAVLALVALAVGTVGAALGTVVAGRLAETATVGESRLSRSASSVRR</sequence>
<feature type="compositionally biased region" description="Basic and acidic residues" evidence="1">
    <location>
        <begin position="1"/>
        <end position="11"/>
    </location>
</feature>
<evidence type="ECO:0000313" key="4">
    <source>
        <dbReference type="Proteomes" id="UP001321475"/>
    </source>
</evidence>